<sequence length="166" mass="18727">MGKEARNMLVFINIVIFVYTTVCLYDGTSYAVGDEWKPNPLTSCRCAPPFGILECSSIFIPVCADHEGARREPGDRWLEHPTKNCTCNKYNFVRCDRLDEPVCMDVSGNLRKYRETWMNGSCVDCACVNGSINCTRYNVNISYGLYHVELLPTCEQCDIPLRASGT</sequence>
<accession>A0A9W9ZT86</accession>
<dbReference type="Proteomes" id="UP001163046">
    <property type="component" value="Unassembled WGS sequence"/>
</dbReference>
<keyword evidence="3" id="KW-1185">Reference proteome</keyword>
<proteinExistence type="predicted"/>
<evidence type="ECO:0000313" key="2">
    <source>
        <dbReference type="EMBL" id="KAJ7385554.1"/>
    </source>
</evidence>
<feature type="transmembrane region" description="Helical" evidence="1">
    <location>
        <begin position="7"/>
        <end position="27"/>
    </location>
</feature>
<dbReference type="SUPFAM" id="SSF57603">
    <property type="entry name" value="FnI-like domain"/>
    <property type="match status" value="1"/>
</dbReference>
<evidence type="ECO:0000256" key="1">
    <source>
        <dbReference type="SAM" id="Phobius"/>
    </source>
</evidence>
<name>A0A9W9ZT86_9CNID</name>
<gene>
    <name evidence="2" type="primary">CRIM1_1</name>
    <name evidence="2" type="ORF">OS493_015132</name>
</gene>
<keyword evidence="1" id="KW-0472">Membrane</keyword>
<evidence type="ECO:0000313" key="3">
    <source>
        <dbReference type="Proteomes" id="UP001163046"/>
    </source>
</evidence>
<keyword evidence="1" id="KW-0812">Transmembrane</keyword>
<dbReference type="AlphaFoldDB" id="A0A9W9ZT86"/>
<organism evidence="2 3">
    <name type="scientific">Desmophyllum pertusum</name>
    <dbReference type="NCBI Taxonomy" id="174260"/>
    <lineage>
        <taxon>Eukaryota</taxon>
        <taxon>Metazoa</taxon>
        <taxon>Cnidaria</taxon>
        <taxon>Anthozoa</taxon>
        <taxon>Hexacorallia</taxon>
        <taxon>Scleractinia</taxon>
        <taxon>Caryophylliina</taxon>
        <taxon>Caryophylliidae</taxon>
        <taxon>Desmophyllum</taxon>
    </lineage>
</organism>
<dbReference type="OrthoDB" id="5976811at2759"/>
<dbReference type="EMBL" id="MU825880">
    <property type="protein sequence ID" value="KAJ7385554.1"/>
    <property type="molecule type" value="Genomic_DNA"/>
</dbReference>
<comment type="caution">
    <text evidence="2">The sequence shown here is derived from an EMBL/GenBank/DDBJ whole genome shotgun (WGS) entry which is preliminary data.</text>
</comment>
<dbReference type="Gene3D" id="2.10.70.10">
    <property type="entry name" value="Complement Module, domain 1"/>
    <property type="match status" value="2"/>
</dbReference>
<protein>
    <submittedName>
        <fullName evidence="2">Cysteine-rich motor neuron 1 protein</fullName>
    </submittedName>
</protein>
<reference evidence="2" key="1">
    <citation type="submission" date="2023-01" db="EMBL/GenBank/DDBJ databases">
        <title>Genome assembly of the deep-sea coral Lophelia pertusa.</title>
        <authorList>
            <person name="Herrera S."/>
            <person name="Cordes E."/>
        </authorList>
    </citation>
    <scope>NUCLEOTIDE SEQUENCE</scope>
    <source>
        <strain evidence="2">USNM1676648</strain>
        <tissue evidence="2">Polyp</tissue>
    </source>
</reference>
<keyword evidence="1" id="KW-1133">Transmembrane helix</keyword>